<organism evidence="2 3">
    <name type="scientific">Cardiocondyla obscurior</name>
    <dbReference type="NCBI Taxonomy" id="286306"/>
    <lineage>
        <taxon>Eukaryota</taxon>
        <taxon>Metazoa</taxon>
        <taxon>Ecdysozoa</taxon>
        <taxon>Arthropoda</taxon>
        <taxon>Hexapoda</taxon>
        <taxon>Insecta</taxon>
        <taxon>Pterygota</taxon>
        <taxon>Neoptera</taxon>
        <taxon>Endopterygota</taxon>
        <taxon>Hymenoptera</taxon>
        <taxon>Apocrita</taxon>
        <taxon>Aculeata</taxon>
        <taxon>Formicoidea</taxon>
        <taxon>Formicidae</taxon>
        <taxon>Myrmicinae</taxon>
        <taxon>Cardiocondyla</taxon>
    </lineage>
</organism>
<dbReference type="AlphaFoldDB" id="A0AAW2GUV5"/>
<sequence length="69" mass="7327">MATKAVACVSPRRTPQGGPVKMSNDSPDEQQKSRRCIASPGSIGPRRHRTKEASGDVGAVKRIVVPDNS</sequence>
<proteinExistence type="predicted"/>
<keyword evidence="3" id="KW-1185">Reference proteome</keyword>
<gene>
    <name evidence="2" type="ORF">PUN28_002534</name>
</gene>
<accession>A0AAW2GUV5</accession>
<feature type="region of interest" description="Disordered" evidence="1">
    <location>
        <begin position="1"/>
        <end position="59"/>
    </location>
</feature>
<comment type="caution">
    <text evidence="2">The sequence shown here is derived from an EMBL/GenBank/DDBJ whole genome shotgun (WGS) entry which is preliminary data.</text>
</comment>
<evidence type="ECO:0000313" key="3">
    <source>
        <dbReference type="Proteomes" id="UP001430953"/>
    </source>
</evidence>
<dbReference type="Proteomes" id="UP001430953">
    <property type="component" value="Unassembled WGS sequence"/>
</dbReference>
<evidence type="ECO:0000256" key="1">
    <source>
        <dbReference type="SAM" id="MobiDB-lite"/>
    </source>
</evidence>
<name>A0AAW2GUV5_9HYME</name>
<protein>
    <submittedName>
        <fullName evidence="2">Uncharacterized protein</fullName>
    </submittedName>
</protein>
<reference evidence="2 3" key="1">
    <citation type="submission" date="2023-03" db="EMBL/GenBank/DDBJ databases">
        <title>High recombination rates correlate with genetic variation in Cardiocondyla obscurior ants.</title>
        <authorList>
            <person name="Errbii M."/>
        </authorList>
    </citation>
    <scope>NUCLEOTIDE SEQUENCE [LARGE SCALE GENOMIC DNA]</scope>
    <source>
        <strain evidence="2">Alpha-2009</strain>
        <tissue evidence="2">Whole body</tissue>
    </source>
</reference>
<dbReference type="EMBL" id="JADYXP020000002">
    <property type="protein sequence ID" value="KAL0131004.1"/>
    <property type="molecule type" value="Genomic_DNA"/>
</dbReference>
<evidence type="ECO:0000313" key="2">
    <source>
        <dbReference type="EMBL" id="KAL0131004.1"/>
    </source>
</evidence>